<evidence type="ECO:0000256" key="1">
    <source>
        <dbReference type="ARBA" id="ARBA00001554"/>
    </source>
</evidence>
<dbReference type="GO" id="GO:0006729">
    <property type="term" value="P:tetrahydrobiopterin biosynthetic process"/>
    <property type="evidence" value="ECO:0007669"/>
    <property type="project" value="InterPro"/>
</dbReference>
<evidence type="ECO:0000313" key="5">
    <source>
        <dbReference type="EMBL" id="EDY15778.1"/>
    </source>
</evidence>
<dbReference type="STRING" id="497964.CfE428DRAFT_6690"/>
<name>B4DCP9_9BACT</name>
<evidence type="ECO:0000256" key="3">
    <source>
        <dbReference type="ARBA" id="ARBA00023239"/>
    </source>
</evidence>
<dbReference type="Pfam" id="PF01329">
    <property type="entry name" value="Pterin_4a"/>
    <property type="match status" value="1"/>
</dbReference>
<keyword evidence="6" id="KW-1185">Reference proteome</keyword>
<dbReference type="InParanoid" id="B4DCP9"/>
<evidence type="ECO:0000256" key="2">
    <source>
        <dbReference type="ARBA" id="ARBA00006472"/>
    </source>
</evidence>
<dbReference type="EMBL" id="ABVL01000057">
    <property type="protein sequence ID" value="EDY15778.1"/>
    <property type="molecule type" value="Genomic_DNA"/>
</dbReference>
<dbReference type="InterPro" id="IPR001533">
    <property type="entry name" value="Pterin_deHydtase"/>
</dbReference>
<dbReference type="SUPFAM" id="SSF55248">
    <property type="entry name" value="PCD-like"/>
    <property type="match status" value="1"/>
</dbReference>
<evidence type="ECO:0000313" key="6">
    <source>
        <dbReference type="Proteomes" id="UP000005824"/>
    </source>
</evidence>
<dbReference type="GO" id="GO:0008124">
    <property type="term" value="F:4-alpha-hydroxytetrahydrobiopterin dehydratase activity"/>
    <property type="evidence" value="ECO:0007669"/>
    <property type="project" value="UniProtKB-UniRule"/>
</dbReference>
<dbReference type="AlphaFoldDB" id="B4DCP9"/>
<dbReference type="InterPro" id="IPR036428">
    <property type="entry name" value="PCD_sf"/>
</dbReference>
<dbReference type="Proteomes" id="UP000005824">
    <property type="component" value="Unassembled WGS sequence"/>
</dbReference>
<dbReference type="CDD" id="cd00488">
    <property type="entry name" value="PCD_DCoH"/>
    <property type="match status" value="1"/>
</dbReference>
<accession>B4DCP9</accession>
<comment type="catalytic activity">
    <reaction evidence="1 4">
        <text>(4aS,6R)-4a-hydroxy-L-erythro-5,6,7,8-tetrahydrobiopterin = (6R)-L-erythro-6,7-dihydrobiopterin + H2O</text>
        <dbReference type="Rhea" id="RHEA:11920"/>
        <dbReference type="ChEBI" id="CHEBI:15377"/>
        <dbReference type="ChEBI" id="CHEBI:15642"/>
        <dbReference type="ChEBI" id="CHEBI:43120"/>
        <dbReference type="EC" id="4.2.1.96"/>
    </reaction>
</comment>
<dbReference type="Gene3D" id="3.30.1360.20">
    <property type="entry name" value="Transcriptional coactivator/pterin dehydratase"/>
    <property type="match status" value="1"/>
</dbReference>
<dbReference type="RefSeq" id="WP_006984006.1">
    <property type="nucleotide sequence ID" value="NZ_ABVL01000057.1"/>
</dbReference>
<dbReference type="PANTHER" id="PTHR12599">
    <property type="entry name" value="PTERIN-4-ALPHA-CARBINOLAMINE DEHYDRATASE"/>
    <property type="match status" value="1"/>
</dbReference>
<comment type="caution">
    <text evidence="5">The sequence shown here is derived from an EMBL/GenBank/DDBJ whole genome shotgun (WGS) entry which is preliminary data.</text>
</comment>
<protein>
    <recommendedName>
        <fullName evidence="4">Putative pterin-4-alpha-carbinolamine dehydratase</fullName>
        <shortName evidence="4">PHS</shortName>
        <ecNumber evidence="4">4.2.1.96</ecNumber>
    </recommendedName>
    <alternativeName>
        <fullName evidence="4">4-alpha-hydroxy-tetrahydropterin dehydratase</fullName>
    </alternativeName>
    <alternativeName>
        <fullName evidence="4">Pterin carbinolamine dehydratase</fullName>
        <shortName evidence="4">PCD</shortName>
    </alternativeName>
</protein>
<dbReference type="NCBIfam" id="NF002017">
    <property type="entry name" value="PRK00823.1-2"/>
    <property type="match status" value="1"/>
</dbReference>
<reference evidence="5 6" key="1">
    <citation type="journal article" date="2011" name="J. Bacteriol.">
        <title>Genome sequence of Chthoniobacter flavus Ellin428, an aerobic heterotrophic soil bacterium.</title>
        <authorList>
            <person name="Kant R."/>
            <person name="van Passel M.W."/>
            <person name="Palva A."/>
            <person name="Lucas S."/>
            <person name="Lapidus A."/>
            <person name="Glavina Del Rio T."/>
            <person name="Dalin E."/>
            <person name="Tice H."/>
            <person name="Bruce D."/>
            <person name="Goodwin L."/>
            <person name="Pitluck S."/>
            <person name="Larimer F.W."/>
            <person name="Land M.L."/>
            <person name="Hauser L."/>
            <person name="Sangwan P."/>
            <person name="de Vos W.M."/>
            <person name="Janssen P.H."/>
            <person name="Smidt H."/>
        </authorList>
    </citation>
    <scope>NUCLEOTIDE SEQUENCE [LARGE SCALE GENOMIC DNA]</scope>
    <source>
        <strain evidence="5 6">Ellin428</strain>
    </source>
</reference>
<dbReference type="HAMAP" id="MF_00434">
    <property type="entry name" value="Pterin_4_alpha"/>
    <property type="match status" value="1"/>
</dbReference>
<proteinExistence type="inferred from homology"/>
<dbReference type="eggNOG" id="COG2154">
    <property type="taxonomic scope" value="Bacteria"/>
</dbReference>
<sequence length="95" mass="10996">MADLLNAQDIKSWLKKLPNWDHDKKHIERAFEFDDFSQAIEFVNGVAEIAEEDDHHPEIDIRYSKVTLRLSTHSEGGLTDLDFEVAEKIDTLVDE</sequence>
<gene>
    <name evidence="5" type="ORF">CfE428DRAFT_6690</name>
</gene>
<dbReference type="EC" id="4.2.1.96" evidence="4"/>
<keyword evidence="3 4" id="KW-0456">Lyase</keyword>
<comment type="similarity">
    <text evidence="2 4">Belongs to the pterin-4-alpha-carbinolamine dehydratase family.</text>
</comment>
<dbReference type="PANTHER" id="PTHR12599:SF0">
    <property type="entry name" value="PTERIN-4-ALPHA-CARBINOLAMINE DEHYDRATASE"/>
    <property type="match status" value="1"/>
</dbReference>
<organism evidence="5 6">
    <name type="scientific">Chthoniobacter flavus Ellin428</name>
    <dbReference type="NCBI Taxonomy" id="497964"/>
    <lineage>
        <taxon>Bacteria</taxon>
        <taxon>Pseudomonadati</taxon>
        <taxon>Verrucomicrobiota</taxon>
        <taxon>Spartobacteria</taxon>
        <taxon>Chthoniobacterales</taxon>
        <taxon>Chthoniobacteraceae</taxon>
        <taxon>Chthoniobacter</taxon>
    </lineage>
</organism>
<evidence type="ECO:0000256" key="4">
    <source>
        <dbReference type="HAMAP-Rule" id="MF_00434"/>
    </source>
</evidence>